<sequence length="464" mass="51395">MKRNQSIIKIGFFLLMVFPLAVLAQQAKFKLPAYEKFKLPNGLTVYLMEQHEVPTINIAAVIPSGAVLDAEKQGLASLTAKALQFGTKSYTKAQIEEQMDFIGASYNTYSGKELAGLSAKFAAKYQDKVLPIINELLTAPSFNEEEFSKEKKRILTQLERAKESPRSVIGNYWDNFMYGKHPYGNPVSGSVSSVQNLSIADVKSFYSKNYGPNGAAIAVVGDFKAKEMKAKISKLFGKWNNSVNTAAISSTIESPKEARVLLVNKSDARETTMLIGGKGVSRNNPDFVAIEVVNTVLGGRFTSWLNDELRVNSGLTYGANSRFSTLKNSGTFYISTFTATATTKATVDKALEVLKKLREKGLDEATLQSAKNYVKGQFPPDYETPAQLASLLTDMFWYNFNEDFINTFESRVDGLTIEKSKEIIQKYFSAENLQFVFVGNAAEIKNVVSAYGKVTEKQIKEDSF</sequence>
<gene>
    <name evidence="3" type="ORF">GJJ64_07735</name>
</gene>
<dbReference type="SUPFAM" id="SSF63411">
    <property type="entry name" value="LuxS/MPP-like metallohydrolase"/>
    <property type="match status" value="2"/>
</dbReference>
<comment type="caution">
    <text evidence="3">The sequence shown here is derived from an EMBL/GenBank/DDBJ whole genome shotgun (WGS) entry which is preliminary data.</text>
</comment>
<evidence type="ECO:0000259" key="2">
    <source>
        <dbReference type="Pfam" id="PF05193"/>
    </source>
</evidence>
<protein>
    <submittedName>
        <fullName evidence="3">Insulinase family protein</fullName>
    </submittedName>
</protein>
<dbReference type="InterPro" id="IPR011765">
    <property type="entry name" value="Pept_M16_N"/>
</dbReference>
<proteinExistence type="predicted"/>
<dbReference type="Pfam" id="PF05193">
    <property type="entry name" value="Peptidase_M16_C"/>
    <property type="match status" value="1"/>
</dbReference>
<dbReference type="GO" id="GO:0046872">
    <property type="term" value="F:metal ion binding"/>
    <property type="evidence" value="ECO:0007669"/>
    <property type="project" value="InterPro"/>
</dbReference>
<dbReference type="Gene3D" id="3.30.830.10">
    <property type="entry name" value="Metalloenzyme, LuxS/M16 peptidase-like"/>
    <property type="match status" value="2"/>
</dbReference>
<dbReference type="PANTHER" id="PTHR11851:SF224">
    <property type="entry name" value="PROCESSING PROTEASE"/>
    <property type="match status" value="1"/>
</dbReference>
<dbReference type="Pfam" id="PF00675">
    <property type="entry name" value="Peptidase_M16"/>
    <property type="match status" value="1"/>
</dbReference>
<dbReference type="InterPro" id="IPR011249">
    <property type="entry name" value="Metalloenz_LuxS/M16"/>
</dbReference>
<evidence type="ECO:0000259" key="1">
    <source>
        <dbReference type="Pfam" id="PF00675"/>
    </source>
</evidence>
<evidence type="ECO:0000313" key="3">
    <source>
        <dbReference type="EMBL" id="MRX47070.1"/>
    </source>
</evidence>
<dbReference type="Proteomes" id="UP000462931">
    <property type="component" value="Unassembled WGS sequence"/>
</dbReference>
<dbReference type="InterPro" id="IPR007863">
    <property type="entry name" value="Peptidase_M16_C"/>
</dbReference>
<evidence type="ECO:0000313" key="4">
    <source>
        <dbReference type="Proteomes" id="UP000462931"/>
    </source>
</evidence>
<dbReference type="RefSeq" id="WP_154287195.1">
    <property type="nucleotide sequence ID" value="NZ_WKJI01000002.1"/>
</dbReference>
<reference evidence="3 4" key="1">
    <citation type="submission" date="2019-11" db="EMBL/GenBank/DDBJ databases">
        <authorList>
            <person name="Cheng Q."/>
            <person name="Yang Z."/>
        </authorList>
    </citation>
    <scope>NUCLEOTIDE SEQUENCE [LARGE SCALE GENOMIC DNA]</scope>
    <source>
        <strain evidence="3 4">HX-22-1</strain>
    </source>
</reference>
<name>A0A7K0FP90_9SPHI</name>
<feature type="domain" description="Peptidase M16 C-terminal" evidence="2">
    <location>
        <begin position="197"/>
        <end position="372"/>
    </location>
</feature>
<dbReference type="EMBL" id="WKJI01000002">
    <property type="protein sequence ID" value="MRX47070.1"/>
    <property type="molecule type" value="Genomic_DNA"/>
</dbReference>
<accession>A0A7K0FP90</accession>
<feature type="domain" description="Peptidase M16 N-terminal" evidence="1">
    <location>
        <begin position="47"/>
        <end position="188"/>
    </location>
</feature>
<keyword evidence="4" id="KW-1185">Reference proteome</keyword>
<dbReference type="InterPro" id="IPR050361">
    <property type="entry name" value="MPP/UQCRC_Complex"/>
</dbReference>
<dbReference type="PANTHER" id="PTHR11851">
    <property type="entry name" value="METALLOPROTEASE"/>
    <property type="match status" value="1"/>
</dbReference>
<organism evidence="3 4">
    <name type="scientific">Pedobacter puniceum</name>
    <dbReference type="NCBI Taxonomy" id="2666136"/>
    <lineage>
        <taxon>Bacteria</taxon>
        <taxon>Pseudomonadati</taxon>
        <taxon>Bacteroidota</taxon>
        <taxon>Sphingobacteriia</taxon>
        <taxon>Sphingobacteriales</taxon>
        <taxon>Sphingobacteriaceae</taxon>
        <taxon>Pedobacter</taxon>
    </lineage>
</organism>
<dbReference type="AlphaFoldDB" id="A0A7K0FP90"/>